<gene>
    <name evidence="2" type="ORF">OSB04_010171</name>
</gene>
<dbReference type="GO" id="GO:0004497">
    <property type="term" value="F:monooxygenase activity"/>
    <property type="evidence" value="ECO:0007669"/>
    <property type="project" value="InterPro"/>
</dbReference>
<keyword evidence="3" id="KW-1185">Reference proteome</keyword>
<dbReference type="Pfam" id="PF00067">
    <property type="entry name" value="p450"/>
    <property type="match status" value="1"/>
</dbReference>
<dbReference type="GO" id="GO:0005506">
    <property type="term" value="F:iron ion binding"/>
    <property type="evidence" value="ECO:0007669"/>
    <property type="project" value="InterPro"/>
</dbReference>
<dbReference type="Proteomes" id="UP001172457">
    <property type="component" value="Chromosome 3"/>
</dbReference>
<feature type="transmembrane region" description="Helical" evidence="1">
    <location>
        <begin position="23"/>
        <end position="42"/>
    </location>
</feature>
<dbReference type="PANTHER" id="PTHR47951:SF7">
    <property type="entry name" value="FLAVONOID 3',5'-HYDROXYLASE-LIKE ISOFORM X1"/>
    <property type="match status" value="1"/>
</dbReference>
<evidence type="ECO:0000256" key="1">
    <source>
        <dbReference type="SAM" id="Phobius"/>
    </source>
</evidence>
<sequence>MTQLNNHLSWWLKVIANYYKDDLTLAVITISVLILAISWLLWSTSINGHGHGHGPPPLPPGPRSLPIVGHHPFLSRDLHTQFTDMARTYGPVFKFRVGAKLLVVISSPDLARAVFRDHDETFANREPPVTGVAFSYGQQDLVWSNGPYWARRISRLAMPF</sequence>
<organism evidence="2 3">
    <name type="scientific">Centaurea solstitialis</name>
    <name type="common">yellow star-thistle</name>
    <dbReference type="NCBI Taxonomy" id="347529"/>
    <lineage>
        <taxon>Eukaryota</taxon>
        <taxon>Viridiplantae</taxon>
        <taxon>Streptophyta</taxon>
        <taxon>Embryophyta</taxon>
        <taxon>Tracheophyta</taxon>
        <taxon>Spermatophyta</taxon>
        <taxon>Magnoliopsida</taxon>
        <taxon>eudicotyledons</taxon>
        <taxon>Gunneridae</taxon>
        <taxon>Pentapetalae</taxon>
        <taxon>asterids</taxon>
        <taxon>campanulids</taxon>
        <taxon>Asterales</taxon>
        <taxon>Asteraceae</taxon>
        <taxon>Carduoideae</taxon>
        <taxon>Cardueae</taxon>
        <taxon>Centaureinae</taxon>
        <taxon>Centaurea</taxon>
    </lineage>
</organism>
<keyword evidence="1" id="KW-0812">Transmembrane</keyword>
<dbReference type="SUPFAM" id="SSF48264">
    <property type="entry name" value="Cytochrome P450"/>
    <property type="match status" value="1"/>
</dbReference>
<dbReference type="GO" id="GO:0020037">
    <property type="term" value="F:heme binding"/>
    <property type="evidence" value="ECO:0007669"/>
    <property type="project" value="InterPro"/>
</dbReference>
<dbReference type="AlphaFoldDB" id="A0AA38WCK5"/>
<keyword evidence="1" id="KW-1133">Transmembrane helix</keyword>
<evidence type="ECO:0000313" key="3">
    <source>
        <dbReference type="Proteomes" id="UP001172457"/>
    </source>
</evidence>
<accession>A0AA38WCK5</accession>
<protein>
    <recommendedName>
        <fullName evidence="4">Cytochrome P450</fullName>
    </recommendedName>
</protein>
<comment type="caution">
    <text evidence="2">The sequence shown here is derived from an EMBL/GenBank/DDBJ whole genome shotgun (WGS) entry which is preliminary data.</text>
</comment>
<evidence type="ECO:0008006" key="4">
    <source>
        <dbReference type="Google" id="ProtNLM"/>
    </source>
</evidence>
<reference evidence="2" key="1">
    <citation type="submission" date="2023-03" db="EMBL/GenBank/DDBJ databases">
        <title>Chromosome-scale reference genome and RAD-based genetic map of yellow starthistle (Centaurea solstitialis) reveal putative structural variation and QTLs associated with invader traits.</title>
        <authorList>
            <person name="Reatini B."/>
            <person name="Cang F.A."/>
            <person name="Jiang Q."/>
            <person name="Mckibben M.T.W."/>
            <person name="Barker M.S."/>
            <person name="Rieseberg L.H."/>
            <person name="Dlugosch K.M."/>
        </authorList>
    </citation>
    <scope>NUCLEOTIDE SEQUENCE</scope>
    <source>
        <strain evidence="2">CAN-66</strain>
        <tissue evidence="2">Leaf</tissue>
    </source>
</reference>
<dbReference type="Gene3D" id="1.10.630.10">
    <property type="entry name" value="Cytochrome P450"/>
    <property type="match status" value="1"/>
</dbReference>
<dbReference type="InterPro" id="IPR036396">
    <property type="entry name" value="Cyt_P450_sf"/>
</dbReference>
<keyword evidence="1" id="KW-0472">Membrane</keyword>
<name>A0AA38WCK5_9ASTR</name>
<proteinExistence type="predicted"/>
<evidence type="ECO:0000313" key="2">
    <source>
        <dbReference type="EMBL" id="KAJ9555557.1"/>
    </source>
</evidence>
<dbReference type="PANTHER" id="PTHR47951">
    <property type="entry name" value="OS08G0547900 PROTEIN"/>
    <property type="match status" value="1"/>
</dbReference>
<dbReference type="GO" id="GO:0016705">
    <property type="term" value="F:oxidoreductase activity, acting on paired donors, with incorporation or reduction of molecular oxygen"/>
    <property type="evidence" value="ECO:0007669"/>
    <property type="project" value="InterPro"/>
</dbReference>
<dbReference type="EMBL" id="JARYMX010000003">
    <property type="protein sequence ID" value="KAJ9555557.1"/>
    <property type="molecule type" value="Genomic_DNA"/>
</dbReference>
<dbReference type="InterPro" id="IPR001128">
    <property type="entry name" value="Cyt_P450"/>
</dbReference>